<feature type="domain" description="Glycosyltransferase subfamily 4-like N-terminal" evidence="4">
    <location>
        <begin position="194"/>
        <end position="369"/>
    </location>
</feature>
<sequence length="581" mass="62268">MNRLGTLVRNLRLAGGTAVEHLGDDPVVLALQISRRLPPRVLRPLLDTAARVPGRGTLASLDALLRGDKQRLEANLRACGQSGARDGQRLRMADLATAAGLPDLAAELLKDVPPAAGGRRGTAARLNWYNGNTREAVSALDGGSRRELAQQRRLAAEARVFAGWQPKLVPLPGYEPEPRTVLHVLTNSLPHTQSGYAQRTHSILKAQLELGWNVHAVTRLGYPVPVGKLGAGDTDVIDGVVYHRLLPSRMPFGMDRRLQRQAEDMLALARALRPAVLHTTTHFTNGLVTAAVAEALGIPWVYEVRGQLADTWASTRSEEARSSQRYLDFKAAEARIMNRASLVPTLGTVMAEEITAAGVDPAKIVLLPNAVGEFYLKAPLAPREARVKLGLPADTEIIGTVSSLVDYEGLDDLLRAFAVLAPKYPLLTCLIAGDGVAAPGLKALAAELGIDRRVVFPGRVSRQDAHLYHQALDIFVVPRKDLNVTRAVTPLKPVEAMACCTPVVASSLPALRELVNDGGNGTLVPAGDPAALAAALGHLLADADLRTRMGVNGRRHVLATRTWHANAELCVEKYGSLTVAS</sequence>
<dbReference type="PANTHER" id="PTHR12526">
    <property type="entry name" value="GLYCOSYLTRANSFERASE"/>
    <property type="match status" value="1"/>
</dbReference>
<dbReference type="GO" id="GO:0016757">
    <property type="term" value="F:glycosyltransferase activity"/>
    <property type="evidence" value="ECO:0007669"/>
    <property type="project" value="UniProtKB-KW"/>
</dbReference>
<dbReference type="KEGG" id="asun:KG104_12235"/>
<dbReference type="InterPro" id="IPR028098">
    <property type="entry name" value="Glyco_trans_4-like_N"/>
</dbReference>
<dbReference type="AlphaFoldDB" id="A0A975S4K8"/>
<dbReference type="Gene3D" id="3.40.50.2000">
    <property type="entry name" value="Glycogen Phosphorylase B"/>
    <property type="match status" value="2"/>
</dbReference>
<evidence type="ECO:0000256" key="2">
    <source>
        <dbReference type="ARBA" id="ARBA00022679"/>
    </source>
</evidence>
<evidence type="ECO:0000313" key="5">
    <source>
        <dbReference type="EMBL" id="QWQ35263.1"/>
    </source>
</evidence>
<proteinExistence type="predicted"/>
<protein>
    <submittedName>
        <fullName evidence="5">Glycosyltransferase</fullName>
    </submittedName>
</protein>
<gene>
    <name evidence="5" type="ORF">KG104_12235</name>
</gene>
<dbReference type="EMBL" id="CP076456">
    <property type="protein sequence ID" value="QWQ35263.1"/>
    <property type="molecule type" value="Genomic_DNA"/>
</dbReference>
<evidence type="ECO:0000259" key="3">
    <source>
        <dbReference type="Pfam" id="PF00534"/>
    </source>
</evidence>
<dbReference type="InterPro" id="IPR001296">
    <property type="entry name" value="Glyco_trans_1"/>
</dbReference>
<feature type="domain" description="Glycosyl transferase family 1" evidence="3">
    <location>
        <begin position="384"/>
        <end position="555"/>
    </location>
</feature>
<keyword evidence="6" id="KW-1185">Reference proteome</keyword>
<evidence type="ECO:0000259" key="4">
    <source>
        <dbReference type="Pfam" id="PF13579"/>
    </source>
</evidence>
<reference evidence="5" key="1">
    <citation type="submission" date="2021-06" db="EMBL/GenBank/DDBJ databases">
        <title>Novel species in genus Arthrobacter.</title>
        <authorList>
            <person name="Zhang G."/>
        </authorList>
    </citation>
    <scope>NUCLEOTIDE SEQUENCE</scope>
    <source>
        <strain evidence="5">Zg-ZUI122</strain>
    </source>
</reference>
<keyword evidence="1" id="KW-0328">Glycosyltransferase</keyword>
<accession>A0A975S4K8</accession>
<keyword evidence="2" id="KW-0808">Transferase</keyword>
<dbReference type="PANTHER" id="PTHR12526:SF510">
    <property type="entry name" value="D-INOSITOL 3-PHOSPHATE GLYCOSYLTRANSFERASE"/>
    <property type="match status" value="1"/>
</dbReference>
<dbReference type="SUPFAM" id="SSF53756">
    <property type="entry name" value="UDP-Glycosyltransferase/glycogen phosphorylase"/>
    <property type="match status" value="1"/>
</dbReference>
<organism evidence="5 6">
    <name type="scientific">Arthrobacter sunyaminii</name>
    <dbReference type="NCBI Taxonomy" id="2816859"/>
    <lineage>
        <taxon>Bacteria</taxon>
        <taxon>Bacillati</taxon>
        <taxon>Actinomycetota</taxon>
        <taxon>Actinomycetes</taxon>
        <taxon>Micrococcales</taxon>
        <taxon>Micrococcaceae</taxon>
        <taxon>Arthrobacter</taxon>
    </lineage>
</organism>
<name>A0A975S4K8_9MICC</name>
<dbReference type="Proteomes" id="UP000680588">
    <property type="component" value="Chromosome"/>
</dbReference>
<dbReference type="Pfam" id="PF00534">
    <property type="entry name" value="Glycos_transf_1"/>
    <property type="match status" value="1"/>
</dbReference>
<dbReference type="RefSeq" id="WP_207347164.1">
    <property type="nucleotide sequence ID" value="NZ_CP076456.1"/>
</dbReference>
<evidence type="ECO:0000256" key="1">
    <source>
        <dbReference type="ARBA" id="ARBA00022676"/>
    </source>
</evidence>
<dbReference type="Pfam" id="PF13579">
    <property type="entry name" value="Glyco_trans_4_4"/>
    <property type="match status" value="1"/>
</dbReference>
<evidence type="ECO:0000313" key="6">
    <source>
        <dbReference type="Proteomes" id="UP000680588"/>
    </source>
</evidence>